<feature type="transmembrane region" description="Helical" evidence="2">
    <location>
        <begin position="126"/>
        <end position="146"/>
    </location>
</feature>
<evidence type="ECO:0000256" key="2">
    <source>
        <dbReference type="SAM" id="Phobius"/>
    </source>
</evidence>
<dbReference type="RefSeq" id="WP_379913326.1">
    <property type="nucleotide sequence ID" value="NZ_JBHSWE010000001.1"/>
</dbReference>
<keyword evidence="2" id="KW-1133">Transmembrane helix</keyword>
<feature type="compositionally biased region" description="Low complexity" evidence="1">
    <location>
        <begin position="54"/>
        <end position="63"/>
    </location>
</feature>
<dbReference type="InterPro" id="IPR012666">
    <property type="entry name" value="CbtA_put"/>
</dbReference>
<dbReference type="Proteomes" id="UP001596422">
    <property type="component" value="Unassembled WGS sequence"/>
</dbReference>
<feature type="transmembrane region" description="Helical" evidence="2">
    <location>
        <begin position="191"/>
        <end position="210"/>
    </location>
</feature>
<feature type="region of interest" description="Disordered" evidence="1">
    <location>
        <begin position="30"/>
        <end position="80"/>
    </location>
</feature>
<organism evidence="3 4">
    <name type="scientific">Marinobacterium aestuariivivens</name>
    <dbReference type="NCBI Taxonomy" id="1698799"/>
    <lineage>
        <taxon>Bacteria</taxon>
        <taxon>Pseudomonadati</taxon>
        <taxon>Pseudomonadota</taxon>
        <taxon>Gammaproteobacteria</taxon>
        <taxon>Oceanospirillales</taxon>
        <taxon>Oceanospirillaceae</taxon>
        <taxon>Marinobacterium</taxon>
    </lineage>
</organism>
<reference evidence="4" key="1">
    <citation type="journal article" date="2019" name="Int. J. Syst. Evol. Microbiol.">
        <title>The Global Catalogue of Microorganisms (GCM) 10K type strain sequencing project: providing services to taxonomists for standard genome sequencing and annotation.</title>
        <authorList>
            <consortium name="The Broad Institute Genomics Platform"/>
            <consortium name="The Broad Institute Genome Sequencing Center for Infectious Disease"/>
            <person name="Wu L."/>
            <person name="Ma J."/>
        </authorList>
    </citation>
    <scope>NUCLEOTIDE SEQUENCE [LARGE SCALE GENOMIC DNA]</scope>
    <source>
        <strain evidence="4">NBRC 111756</strain>
    </source>
</reference>
<sequence length="269" mass="29001">MRCQNSLWRENHVPFPGVRRLSYRPRARADNDRAAVRWRNPHSARRRAIRSRRSPLSSAVGSGHSHDHSHGEAGTHQHDAEAWAPADGAERLFYTAVSNVCAGIGFSAILLVVMNQLRERGRLQLSPGRGLAVGVAAYLAVFVAPSLGLPPEIPGASAAALESRQLWWLATVILACIGLALLMLAKSWRRLLGLPLLLLPQAWVPTHQGPLFANPDPQAVAALTALHREFILASGLTNLVFWLLAGVLCAVVLKRSVTATGEGTDVAAA</sequence>
<keyword evidence="2" id="KW-0472">Membrane</keyword>
<dbReference type="Pfam" id="PF09490">
    <property type="entry name" value="CbtA"/>
    <property type="match status" value="1"/>
</dbReference>
<feature type="transmembrane region" description="Helical" evidence="2">
    <location>
        <begin position="92"/>
        <end position="114"/>
    </location>
</feature>
<evidence type="ECO:0000313" key="4">
    <source>
        <dbReference type="Proteomes" id="UP001596422"/>
    </source>
</evidence>
<accession>A0ABW2A6D6</accession>
<name>A0ABW2A6D6_9GAMM</name>
<gene>
    <name evidence="3" type="ORF">ACFQDL_25020</name>
</gene>
<comment type="caution">
    <text evidence="3">The sequence shown here is derived from an EMBL/GenBank/DDBJ whole genome shotgun (WGS) entry which is preliminary data.</text>
</comment>
<protein>
    <submittedName>
        <fullName evidence="3">CbtA family protein</fullName>
    </submittedName>
</protein>
<evidence type="ECO:0000256" key="1">
    <source>
        <dbReference type="SAM" id="MobiDB-lite"/>
    </source>
</evidence>
<proteinExistence type="predicted"/>
<feature type="compositionally biased region" description="Basic residues" evidence="1">
    <location>
        <begin position="39"/>
        <end position="53"/>
    </location>
</feature>
<feature type="transmembrane region" description="Helical" evidence="2">
    <location>
        <begin position="166"/>
        <end position="184"/>
    </location>
</feature>
<dbReference type="EMBL" id="JBHSWE010000001">
    <property type="protein sequence ID" value="MFC6672990.1"/>
    <property type="molecule type" value="Genomic_DNA"/>
</dbReference>
<evidence type="ECO:0000313" key="3">
    <source>
        <dbReference type="EMBL" id="MFC6672990.1"/>
    </source>
</evidence>
<feature type="transmembrane region" description="Helical" evidence="2">
    <location>
        <begin position="230"/>
        <end position="253"/>
    </location>
</feature>
<keyword evidence="2" id="KW-0812">Transmembrane</keyword>
<feature type="compositionally biased region" description="Basic and acidic residues" evidence="1">
    <location>
        <begin position="64"/>
        <end position="80"/>
    </location>
</feature>
<keyword evidence="4" id="KW-1185">Reference proteome</keyword>